<comment type="caution">
    <text evidence="2">The sequence shown here is derived from an EMBL/GenBank/DDBJ whole genome shotgun (WGS) entry which is preliminary data.</text>
</comment>
<gene>
    <name evidence="2" type="ORF">IAC73_03435</name>
</gene>
<evidence type="ECO:0000256" key="1">
    <source>
        <dbReference type="SAM" id="Phobius"/>
    </source>
</evidence>
<feature type="transmembrane region" description="Helical" evidence="1">
    <location>
        <begin position="12"/>
        <end position="33"/>
    </location>
</feature>
<feature type="transmembrane region" description="Helical" evidence="1">
    <location>
        <begin position="145"/>
        <end position="173"/>
    </location>
</feature>
<sequence length="242" mass="26134">MNRPFGKREKVQISLLTLACVIVVLGILFLVNAMQEDPANGFFPAFCAMDNILAKYIIVILTMACGIMLFSNVAVTLEDRKLRNGLTIGVTTFSTVLTVPLVYVFIAILPYAGNPVPFEQLNALDAIMRMDLIYQGFVAWFGDGAFMWVVLVFMLLLSIVFITFPLVTGILAVKCDKTLGFKKKGGFGVIVLPVVAKQLAAAEAAGETTVPEDESEPEAAFAAACDADKAEEAEAVAHDEEA</sequence>
<dbReference type="Proteomes" id="UP000886857">
    <property type="component" value="Unassembled WGS sequence"/>
</dbReference>
<feature type="transmembrane region" description="Helical" evidence="1">
    <location>
        <begin position="53"/>
        <end position="74"/>
    </location>
</feature>
<proteinExistence type="predicted"/>
<protein>
    <submittedName>
        <fullName evidence="2">Uncharacterized protein</fullName>
    </submittedName>
</protein>
<reference evidence="2" key="2">
    <citation type="journal article" date="2021" name="PeerJ">
        <title>Extensive microbial diversity within the chicken gut microbiome revealed by metagenomics and culture.</title>
        <authorList>
            <person name="Gilroy R."/>
            <person name="Ravi A."/>
            <person name="Getino M."/>
            <person name="Pursley I."/>
            <person name="Horton D.L."/>
            <person name="Alikhan N.F."/>
            <person name="Baker D."/>
            <person name="Gharbi K."/>
            <person name="Hall N."/>
            <person name="Watson M."/>
            <person name="Adriaenssens E.M."/>
            <person name="Foster-Nyarko E."/>
            <person name="Jarju S."/>
            <person name="Secka A."/>
            <person name="Antonio M."/>
            <person name="Oren A."/>
            <person name="Chaudhuri R.R."/>
            <person name="La Ragione R."/>
            <person name="Hildebrand F."/>
            <person name="Pallen M.J."/>
        </authorList>
    </citation>
    <scope>NUCLEOTIDE SEQUENCE</scope>
    <source>
        <strain evidence="2">10406</strain>
    </source>
</reference>
<reference evidence="2" key="1">
    <citation type="submission" date="2020-10" db="EMBL/GenBank/DDBJ databases">
        <authorList>
            <person name="Gilroy R."/>
        </authorList>
    </citation>
    <scope>NUCLEOTIDE SEQUENCE</scope>
    <source>
        <strain evidence="2">10406</strain>
    </source>
</reference>
<keyword evidence="1" id="KW-0472">Membrane</keyword>
<name>A0A9D1NA40_9FIRM</name>
<dbReference type="AlphaFoldDB" id="A0A9D1NA40"/>
<dbReference type="EMBL" id="DVOE01000050">
    <property type="protein sequence ID" value="HIU98878.1"/>
    <property type="molecule type" value="Genomic_DNA"/>
</dbReference>
<evidence type="ECO:0000313" key="3">
    <source>
        <dbReference type="Proteomes" id="UP000886857"/>
    </source>
</evidence>
<organism evidence="2 3">
    <name type="scientific">Candidatus Limadaptatus stercoripullorum</name>
    <dbReference type="NCBI Taxonomy" id="2840846"/>
    <lineage>
        <taxon>Bacteria</taxon>
        <taxon>Bacillati</taxon>
        <taxon>Bacillota</taxon>
        <taxon>Clostridia</taxon>
        <taxon>Eubacteriales</taxon>
        <taxon>Candidatus Limadaptatus</taxon>
    </lineage>
</organism>
<accession>A0A9D1NA40</accession>
<keyword evidence="1" id="KW-1133">Transmembrane helix</keyword>
<keyword evidence="1" id="KW-0812">Transmembrane</keyword>
<feature type="transmembrane region" description="Helical" evidence="1">
    <location>
        <begin position="86"/>
        <end position="112"/>
    </location>
</feature>
<evidence type="ECO:0000313" key="2">
    <source>
        <dbReference type="EMBL" id="HIU98878.1"/>
    </source>
</evidence>